<dbReference type="InterPro" id="IPR006860">
    <property type="entry name" value="FecR"/>
</dbReference>
<evidence type="ECO:0000259" key="2">
    <source>
        <dbReference type="Pfam" id="PF04773"/>
    </source>
</evidence>
<dbReference type="PIRSF" id="PIRSF018266">
    <property type="entry name" value="FecR"/>
    <property type="match status" value="1"/>
</dbReference>
<dbReference type="InterPro" id="IPR012373">
    <property type="entry name" value="Ferrdict_sens_TM"/>
</dbReference>
<feature type="domain" description="FecR protein" evidence="2">
    <location>
        <begin position="147"/>
        <end position="235"/>
    </location>
</feature>
<dbReference type="OrthoDB" id="645173at2"/>
<evidence type="ECO:0000259" key="3">
    <source>
        <dbReference type="Pfam" id="PF16344"/>
    </source>
</evidence>
<name>A0A316AMF6_9BACT</name>
<sequence length="367" mass="41166">MDHYNQYTVEELVWDVSFRNWVLSPTREDHQLWEGWLLDHPEKREVVRQARTMVLHITPDEGSLSPFEKRQAIKNIISSVGQESGNQPAANPHKIYPRIAMAVAACLVLGFGILWAYNLHQRPVGIDYQALVSQAAKPLLERQNASDTAISIRLADGSRVELQPKSKISYPRQFDGGKREVFLSGEAFFEISKDASRPFYVYANEVVTKVLGTSFVVRSFSEEQEVSVRVKTGRVAVFAHNDPEDGNAEDANRLSGTILDPNQQIIVERKSVKMVKSLIPIPEMVHLPEETPVFDFDEIPVKDVFAIISSAYGVEIITDRTVSYDCPLSANLSGMSLFEKVDLVCRAIGVRYESIDGKIIIEGKGCK</sequence>
<gene>
    <name evidence="4" type="ORF">CLV98_10388</name>
</gene>
<protein>
    <submittedName>
        <fullName evidence="4">FecR protein</fullName>
    </submittedName>
</protein>
<accession>A0A316AMF6</accession>
<reference evidence="4 5" key="1">
    <citation type="submission" date="2018-03" db="EMBL/GenBank/DDBJ databases">
        <title>Genomic Encyclopedia of Archaeal and Bacterial Type Strains, Phase II (KMG-II): from individual species to whole genera.</title>
        <authorList>
            <person name="Goeker M."/>
        </authorList>
    </citation>
    <scope>NUCLEOTIDE SEQUENCE [LARGE SCALE GENOMIC DNA]</scope>
    <source>
        <strain evidence="4 5">DSM 100346</strain>
    </source>
</reference>
<dbReference type="AlphaFoldDB" id="A0A316AMF6"/>
<evidence type="ECO:0000256" key="1">
    <source>
        <dbReference type="SAM" id="Phobius"/>
    </source>
</evidence>
<dbReference type="PANTHER" id="PTHR30273">
    <property type="entry name" value="PERIPLASMIC SIGNAL SENSOR AND SIGMA FACTOR ACTIVATOR FECR-RELATED"/>
    <property type="match status" value="1"/>
</dbReference>
<dbReference type="Gene3D" id="3.55.50.30">
    <property type="match status" value="1"/>
</dbReference>
<feature type="domain" description="Protein FecR C-terminal" evidence="3">
    <location>
        <begin position="294"/>
        <end position="361"/>
    </location>
</feature>
<dbReference type="Gene3D" id="2.60.120.1440">
    <property type="match status" value="1"/>
</dbReference>
<dbReference type="GO" id="GO:0016989">
    <property type="term" value="F:sigma factor antagonist activity"/>
    <property type="evidence" value="ECO:0007669"/>
    <property type="project" value="TreeGrafter"/>
</dbReference>
<proteinExistence type="predicted"/>
<keyword evidence="1" id="KW-1133">Transmembrane helix</keyword>
<keyword evidence="5" id="KW-1185">Reference proteome</keyword>
<dbReference type="InterPro" id="IPR032508">
    <property type="entry name" value="FecR_C"/>
</dbReference>
<dbReference type="EMBL" id="QGDT01000003">
    <property type="protein sequence ID" value="PWJ58722.1"/>
    <property type="molecule type" value="Genomic_DNA"/>
</dbReference>
<organism evidence="4 5">
    <name type="scientific">Dyadobacter jejuensis</name>
    <dbReference type="NCBI Taxonomy" id="1082580"/>
    <lineage>
        <taxon>Bacteria</taxon>
        <taxon>Pseudomonadati</taxon>
        <taxon>Bacteroidota</taxon>
        <taxon>Cytophagia</taxon>
        <taxon>Cytophagales</taxon>
        <taxon>Spirosomataceae</taxon>
        <taxon>Dyadobacter</taxon>
    </lineage>
</organism>
<keyword evidence="1" id="KW-0472">Membrane</keyword>
<comment type="caution">
    <text evidence="4">The sequence shown here is derived from an EMBL/GenBank/DDBJ whole genome shotgun (WGS) entry which is preliminary data.</text>
</comment>
<dbReference type="Pfam" id="PF16344">
    <property type="entry name" value="FecR_C"/>
    <property type="match status" value="1"/>
</dbReference>
<evidence type="ECO:0000313" key="5">
    <source>
        <dbReference type="Proteomes" id="UP000245880"/>
    </source>
</evidence>
<feature type="transmembrane region" description="Helical" evidence="1">
    <location>
        <begin position="99"/>
        <end position="117"/>
    </location>
</feature>
<dbReference type="Proteomes" id="UP000245880">
    <property type="component" value="Unassembled WGS sequence"/>
</dbReference>
<keyword evidence="1" id="KW-0812">Transmembrane</keyword>
<dbReference type="PANTHER" id="PTHR30273:SF2">
    <property type="entry name" value="PROTEIN FECR"/>
    <property type="match status" value="1"/>
</dbReference>
<dbReference type="RefSeq" id="WP_109673663.1">
    <property type="nucleotide sequence ID" value="NZ_QGDT01000003.1"/>
</dbReference>
<dbReference type="Pfam" id="PF04773">
    <property type="entry name" value="FecR"/>
    <property type="match status" value="1"/>
</dbReference>
<evidence type="ECO:0000313" key="4">
    <source>
        <dbReference type="EMBL" id="PWJ58722.1"/>
    </source>
</evidence>